<name>A0A6J7KP64_9ZZZZ</name>
<dbReference type="AlphaFoldDB" id="A0A6J7KP64"/>
<dbReference type="Pfam" id="PF06262">
    <property type="entry name" value="Zincin_1"/>
    <property type="match status" value="1"/>
</dbReference>
<evidence type="ECO:0000313" key="1">
    <source>
        <dbReference type="EMBL" id="CAB4957261.1"/>
    </source>
</evidence>
<proteinExistence type="predicted"/>
<accession>A0A6J7KP64</accession>
<dbReference type="Gene3D" id="3.30.2010.20">
    <property type="match status" value="1"/>
</dbReference>
<reference evidence="1" key="1">
    <citation type="submission" date="2020-05" db="EMBL/GenBank/DDBJ databases">
        <authorList>
            <person name="Chiriac C."/>
            <person name="Salcher M."/>
            <person name="Ghai R."/>
            <person name="Kavagutti S V."/>
        </authorList>
    </citation>
    <scope>NUCLEOTIDE SEQUENCE</scope>
</reference>
<sequence>MPLEQFEDLVGEALDGIPEELTALLRNVVIIVEDDPPADEPDLLGLYTGIPLTERDGSYFGALPDCITIYRRPTMAICDDLADVIEEVRITVVHEVAHHFGIDDDRLHELGYD</sequence>
<gene>
    <name evidence="1" type="ORF">UFOPK3772_01956</name>
</gene>
<dbReference type="EMBL" id="CAFBNE010000064">
    <property type="protein sequence ID" value="CAB4957261.1"/>
    <property type="molecule type" value="Genomic_DNA"/>
</dbReference>
<dbReference type="InterPro" id="IPR010428">
    <property type="entry name" value="Zincin_1"/>
</dbReference>
<dbReference type="SUPFAM" id="SSF55486">
    <property type="entry name" value="Metalloproteases ('zincins'), catalytic domain"/>
    <property type="match status" value="1"/>
</dbReference>
<dbReference type="InterPro" id="IPR038555">
    <property type="entry name" value="Zincin_1_sf"/>
</dbReference>
<protein>
    <submittedName>
        <fullName evidence="1">Unannotated protein</fullName>
    </submittedName>
</protein>
<dbReference type="CDD" id="cd12952">
    <property type="entry name" value="MMP_ACEL2062"/>
    <property type="match status" value="1"/>
</dbReference>
<organism evidence="1">
    <name type="scientific">freshwater metagenome</name>
    <dbReference type="NCBI Taxonomy" id="449393"/>
    <lineage>
        <taxon>unclassified sequences</taxon>
        <taxon>metagenomes</taxon>
        <taxon>ecological metagenomes</taxon>
    </lineage>
</organism>